<accession>A0A291MU02</accession>
<dbReference type="GeneID" id="57775287"/>
<organism evidence="2 3">
    <name type="scientific">Sphingobium yanoikuyae</name>
    <name type="common">Sphingomonas yanoikuyae</name>
    <dbReference type="NCBI Taxonomy" id="13690"/>
    <lineage>
        <taxon>Bacteria</taxon>
        <taxon>Pseudomonadati</taxon>
        <taxon>Pseudomonadota</taxon>
        <taxon>Alphaproteobacteria</taxon>
        <taxon>Sphingomonadales</taxon>
        <taxon>Sphingomonadaceae</taxon>
        <taxon>Sphingobium</taxon>
    </lineage>
</organism>
<dbReference type="Pfam" id="PF01814">
    <property type="entry name" value="Hemerythrin"/>
    <property type="match status" value="1"/>
</dbReference>
<sequence length="148" mass="16788">MIAMNMDELGTQHEEIALIAAQLRQAIADPDQPQAVSALRWQLARKLMAHLALEDRILYPTLQRQGDDRVRTTAARIQAEIGALAESFARYMAAWTDERITRDWRGFCADSDRILDALARRIDREERILYPLARSLDDQATGQIARAG</sequence>
<dbReference type="AlphaFoldDB" id="A0A291MU02"/>
<proteinExistence type="predicted"/>
<dbReference type="KEGG" id="sya:A6768_00390"/>
<dbReference type="InterPro" id="IPR012312">
    <property type="entry name" value="Hemerythrin-like"/>
</dbReference>
<gene>
    <name evidence="2" type="ORF">A6768_00390</name>
</gene>
<feature type="domain" description="Hemerythrin-like" evidence="1">
    <location>
        <begin position="7"/>
        <end position="133"/>
    </location>
</feature>
<evidence type="ECO:0000313" key="2">
    <source>
        <dbReference type="EMBL" id="ATI78604.1"/>
    </source>
</evidence>
<name>A0A291MU02_SPHYA</name>
<dbReference type="EMBL" id="CP023741">
    <property type="protein sequence ID" value="ATI78604.1"/>
    <property type="molecule type" value="Genomic_DNA"/>
</dbReference>
<evidence type="ECO:0000259" key="1">
    <source>
        <dbReference type="Pfam" id="PF01814"/>
    </source>
</evidence>
<dbReference type="RefSeq" id="WP_097382221.1">
    <property type="nucleotide sequence ID" value="NZ_CP023741.1"/>
</dbReference>
<protein>
    <submittedName>
        <fullName evidence="2">Cation-binding protein</fullName>
    </submittedName>
</protein>
<evidence type="ECO:0000313" key="3">
    <source>
        <dbReference type="Proteomes" id="UP000219422"/>
    </source>
</evidence>
<dbReference type="Proteomes" id="UP000219422">
    <property type="component" value="Chromosome"/>
</dbReference>
<reference evidence="2 3" key="1">
    <citation type="submission" date="2017-10" db="EMBL/GenBank/DDBJ databases">
        <title>Sphingobium yanoikuyae S72.</title>
        <authorList>
            <person name="Sanchez E."/>
            <person name="Bustos P."/>
            <person name="Mendoza P."/>
            <person name="Guo X."/>
            <person name="Mendoza A."/>
        </authorList>
    </citation>
    <scope>NUCLEOTIDE SEQUENCE [LARGE SCALE GENOMIC DNA]</scope>
    <source>
        <strain evidence="2 3">S72</strain>
    </source>
</reference>
<dbReference type="Gene3D" id="1.20.120.520">
    <property type="entry name" value="nmb1532 protein domain like"/>
    <property type="match status" value="1"/>
</dbReference>